<sequence length="47" mass="5040">MLRQQTGLGAIGTWRRVAMLEGRAASPDRIVARPMPKASHIGIAAAR</sequence>
<reference evidence="1" key="1">
    <citation type="submission" date="2022-07" db="EMBL/GenBank/DDBJ databases">
        <title>Sphingomonas sp. nov., a novel bacterium isolated from the north slope of the Mount Everest.</title>
        <authorList>
            <person name="Cui X."/>
            <person name="Liu Y."/>
        </authorList>
    </citation>
    <scope>NUCLEOTIDE SEQUENCE</scope>
    <source>
        <strain evidence="1">S5-59</strain>
    </source>
</reference>
<name>A0ABY5L689_9SPHN</name>
<protein>
    <recommendedName>
        <fullName evidence="3">Transposase</fullName>
    </recommendedName>
</protein>
<evidence type="ECO:0008006" key="3">
    <source>
        <dbReference type="Google" id="ProtNLM"/>
    </source>
</evidence>
<organism evidence="1 2">
    <name type="scientific">Sphingomonas qomolangmaensis</name>
    <dbReference type="NCBI Taxonomy" id="2918765"/>
    <lineage>
        <taxon>Bacteria</taxon>
        <taxon>Pseudomonadati</taxon>
        <taxon>Pseudomonadota</taxon>
        <taxon>Alphaproteobacteria</taxon>
        <taxon>Sphingomonadales</taxon>
        <taxon>Sphingomonadaceae</taxon>
        <taxon>Sphingomonas</taxon>
    </lineage>
</organism>
<evidence type="ECO:0000313" key="2">
    <source>
        <dbReference type="Proteomes" id="UP001058533"/>
    </source>
</evidence>
<gene>
    <name evidence="1" type="ORF">NMP03_15140</name>
</gene>
<proteinExistence type="predicted"/>
<dbReference type="Proteomes" id="UP001058533">
    <property type="component" value="Chromosome"/>
</dbReference>
<dbReference type="RefSeq" id="WP_256506316.1">
    <property type="nucleotide sequence ID" value="NZ_CP101740.1"/>
</dbReference>
<keyword evidence="2" id="KW-1185">Reference proteome</keyword>
<dbReference type="EMBL" id="CP101740">
    <property type="protein sequence ID" value="UUL82483.1"/>
    <property type="molecule type" value="Genomic_DNA"/>
</dbReference>
<accession>A0ABY5L689</accession>
<evidence type="ECO:0000313" key="1">
    <source>
        <dbReference type="EMBL" id="UUL82483.1"/>
    </source>
</evidence>